<protein>
    <recommendedName>
        <fullName evidence="1">Methyltransferase type 11 domain-containing protein</fullName>
    </recommendedName>
</protein>
<dbReference type="Proteomes" id="UP000175691">
    <property type="component" value="Unassembled WGS sequence"/>
</dbReference>
<feature type="domain" description="Methyltransferase type 11" evidence="1">
    <location>
        <begin position="53"/>
        <end position="151"/>
    </location>
</feature>
<evidence type="ECO:0000259" key="1">
    <source>
        <dbReference type="Pfam" id="PF08241"/>
    </source>
</evidence>
<dbReference type="AlphaFoldDB" id="A0A1E7ZF66"/>
<dbReference type="SUPFAM" id="SSF53335">
    <property type="entry name" value="S-adenosyl-L-methionine-dependent methyltransferases"/>
    <property type="match status" value="1"/>
</dbReference>
<reference evidence="2 3" key="1">
    <citation type="submission" date="2016-08" db="EMBL/GenBank/DDBJ databases">
        <authorList>
            <person name="Seilhamer J.J."/>
        </authorList>
    </citation>
    <scope>NUCLEOTIDE SEQUENCE [LARGE SCALE GENOMIC DNA]</scope>
    <source>
        <strain evidence="2 3">KCTC 42603</strain>
    </source>
</reference>
<dbReference type="Gene3D" id="3.40.50.150">
    <property type="entry name" value="Vaccinia Virus protein VP39"/>
    <property type="match status" value="1"/>
</dbReference>
<organism evidence="2 3">
    <name type="scientific">Alteromonas confluentis</name>
    <dbReference type="NCBI Taxonomy" id="1656094"/>
    <lineage>
        <taxon>Bacteria</taxon>
        <taxon>Pseudomonadati</taxon>
        <taxon>Pseudomonadota</taxon>
        <taxon>Gammaproteobacteria</taxon>
        <taxon>Alteromonadales</taxon>
        <taxon>Alteromonadaceae</taxon>
        <taxon>Alteromonas/Salinimonas group</taxon>
        <taxon>Alteromonas</taxon>
    </lineage>
</organism>
<accession>A0A1E7ZF66</accession>
<dbReference type="CDD" id="cd02440">
    <property type="entry name" value="AdoMet_MTases"/>
    <property type="match status" value="1"/>
</dbReference>
<evidence type="ECO:0000313" key="3">
    <source>
        <dbReference type="Proteomes" id="UP000175691"/>
    </source>
</evidence>
<proteinExistence type="predicted"/>
<gene>
    <name evidence="2" type="ORF">BFC18_05100</name>
</gene>
<dbReference type="Pfam" id="PF08241">
    <property type="entry name" value="Methyltransf_11"/>
    <property type="match status" value="1"/>
</dbReference>
<dbReference type="STRING" id="1656094.BFC18_05100"/>
<keyword evidence="3" id="KW-1185">Reference proteome</keyword>
<dbReference type="InterPro" id="IPR029063">
    <property type="entry name" value="SAM-dependent_MTases_sf"/>
</dbReference>
<sequence>MPMSDNSIINENSYNLTPMLYDIRGFFILTFAYRNTLSSQVKFFAENLKGKHLECAIGTGTFTQICMKHARKKLKGQEFSLVGVDYSKALMGGAKKKLKGAELAIEDLRNMTYEDETFDTANLPNGYHTIGGIDEAMHEIVRVLKTGGTLYMNVLLYPGEGFMNSLSAKVNDYGQSIGILNRPYTREEVLESLPKFGLRLDDEKTIQNCIFLKTTKI</sequence>
<name>A0A1E7ZF66_9ALTE</name>
<dbReference type="EMBL" id="MDHN01000008">
    <property type="protein sequence ID" value="OFC72165.1"/>
    <property type="molecule type" value="Genomic_DNA"/>
</dbReference>
<dbReference type="GO" id="GO:0008757">
    <property type="term" value="F:S-adenosylmethionine-dependent methyltransferase activity"/>
    <property type="evidence" value="ECO:0007669"/>
    <property type="project" value="InterPro"/>
</dbReference>
<dbReference type="InterPro" id="IPR013216">
    <property type="entry name" value="Methyltransf_11"/>
</dbReference>
<comment type="caution">
    <text evidence="2">The sequence shown here is derived from an EMBL/GenBank/DDBJ whole genome shotgun (WGS) entry which is preliminary data.</text>
</comment>
<evidence type="ECO:0000313" key="2">
    <source>
        <dbReference type="EMBL" id="OFC72165.1"/>
    </source>
</evidence>